<dbReference type="GO" id="GO:0015074">
    <property type="term" value="P:DNA integration"/>
    <property type="evidence" value="ECO:0007669"/>
    <property type="project" value="InterPro"/>
</dbReference>
<dbReference type="PROSITE" id="PS50994">
    <property type="entry name" value="INTEGRASE"/>
    <property type="match status" value="1"/>
</dbReference>
<dbReference type="Pfam" id="PF13565">
    <property type="entry name" value="HTH_32"/>
    <property type="match status" value="1"/>
</dbReference>
<dbReference type="RefSeq" id="WP_183808154.1">
    <property type="nucleotide sequence ID" value="NZ_JACIEE010000014.1"/>
</dbReference>
<keyword evidence="3" id="KW-1185">Reference proteome</keyword>
<dbReference type="InterPro" id="IPR001584">
    <property type="entry name" value="Integrase_cat-core"/>
</dbReference>
<comment type="caution">
    <text evidence="2">The sequence shown here is derived from an EMBL/GenBank/DDBJ whole genome shotgun (WGS) entry which is preliminary data.</text>
</comment>
<dbReference type="InterPro" id="IPR012337">
    <property type="entry name" value="RNaseH-like_sf"/>
</dbReference>
<proteinExistence type="predicted"/>
<evidence type="ECO:0000313" key="3">
    <source>
        <dbReference type="Proteomes" id="UP000574761"/>
    </source>
</evidence>
<dbReference type="EMBL" id="JACIEE010000014">
    <property type="protein sequence ID" value="MBB3980000.1"/>
    <property type="molecule type" value="Genomic_DNA"/>
</dbReference>
<dbReference type="PANTHER" id="PTHR35004">
    <property type="entry name" value="TRANSPOSASE RV3428C-RELATED"/>
    <property type="match status" value="1"/>
</dbReference>
<dbReference type="AlphaFoldDB" id="A0A7W6GLR1"/>
<evidence type="ECO:0000313" key="2">
    <source>
        <dbReference type="EMBL" id="MBB3980000.1"/>
    </source>
</evidence>
<dbReference type="Gene3D" id="1.10.10.10">
    <property type="entry name" value="Winged helix-like DNA-binding domain superfamily/Winged helix DNA-binding domain"/>
    <property type="match status" value="1"/>
</dbReference>
<gene>
    <name evidence="2" type="ORF">GGQ64_005247</name>
</gene>
<sequence length="318" mass="35887">MNIHQNARLTPLRREEMALSVIAGRLSKANAARTYGVSAKIVARWVERFKAGGRAGMTDRSSRPKVMPRMAEQAVADRIVALRRQRWTGRHIARQVGVSPATVSRVLKRAGLSRLKDIEPAEPVRRYERDHPGEMIHIDIKKLGRFERVGHRITGDRTGQSNSRGVGWEFVHVAIDDASRIAFSQILPDYRKESAVAFLAAALAYYASLGVTVTRVMTDNGSCYRSKAFAKACRTLGLRHVTTRPYTPKTNGKAERFIQTALREWAYAVAYPSSQHRAAELPVWLHRYNWHRPHSSLKSKPPISRLGQTADNLLRLHI</sequence>
<dbReference type="PANTHER" id="PTHR35004:SF7">
    <property type="entry name" value="INTEGRASE PROTEIN"/>
    <property type="match status" value="1"/>
</dbReference>
<dbReference type="Pfam" id="PF13683">
    <property type="entry name" value="rve_3"/>
    <property type="match status" value="1"/>
</dbReference>
<dbReference type="Proteomes" id="UP000574761">
    <property type="component" value="Unassembled WGS sequence"/>
</dbReference>
<organism evidence="2 3">
    <name type="scientific">Mycoplana azooxidifex</name>
    <dbReference type="NCBI Taxonomy" id="1636188"/>
    <lineage>
        <taxon>Bacteria</taxon>
        <taxon>Pseudomonadati</taxon>
        <taxon>Pseudomonadota</taxon>
        <taxon>Alphaproteobacteria</taxon>
        <taxon>Hyphomicrobiales</taxon>
        <taxon>Rhizobiaceae</taxon>
        <taxon>Mycoplana</taxon>
    </lineage>
</organism>
<reference evidence="2 3" key="1">
    <citation type="submission" date="2020-08" db="EMBL/GenBank/DDBJ databases">
        <title>Genomic Encyclopedia of Type Strains, Phase IV (KMG-IV): sequencing the most valuable type-strain genomes for metagenomic binning, comparative biology and taxonomic classification.</title>
        <authorList>
            <person name="Goeker M."/>
        </authorList>
    </citation>
    <scope>NUCLEOTIDE SEQUENCE [LARGE SCALE GENOMIC DNA]</scope>
    <source>
        <strain evidence="2 3">DSM 100211</strain>
    </source>
</reference>
<accession>A0A7W6GLR1</accession>
<dbReference type="NCBIfam" id="NF033577">
    <property type="entry name" value="transpos_IS481"/>
    <property type="match status" value="1"/>
</dbReference>
<dbReference type="InterPro" id="IPR010921">
    <property type="entry name" value="Trp_repressor/repl_initiator"/>
</dbReference>
<dbReference type="Gene3D" id="1.10.260.40">
    <property type="entry name" value="lambda repressor-like DNA-binding domains"/>
    <property type="match status" value="1"/>
</dbReference>
<dbReference type="InterPro" id="IPR036388">
    <property type="entry name" value="WH-like_DNA-bd_sf"/>
</dbReference>
<dbReference type="InterPro" id="IPR010982">
    <property type="entry name" value="Lambda_DNA-bd_dom_sf"/>
</dbReference>
<protein>
    <submittedName>
        <fullName evidence="2">Transposase InsO family protein</fullName>
    </submittedName>
</protein>
<name>A0A7W6GLR1_9HYPH</name>
<dbReference type="GO" id="GO:0043565">
    <property type="term" value="F:sequence-specific DNA binding"/>
    <property type="evidence" value="ECO:0007669"/>
    <property type="project" value="InterPro"/>
</dbReference>
<evidence type="ECO:0000259" key="1">
    <source>
        <dbReference type="PROSITE" id="PS50994"/>
    </source>
</evidence>
<dbReference type="InterPro" id="IPR047656">
    <property type="entry name" value="IS481-like_transpos"/>
</dbReference>
<dbReference type="InterPro" id="IPR036397">
    <property type="entry name" value="RNaseH_sf"/>
</dbReference>
<feature type="domain" description="Integrase catalytic" evidence="1">
    <location>
        <begin position="128"/>
        <end position="310"/>
    </location>
</feature>
<dbReference type="SUPFAM" id="SSF48295">
    <property type="entry name" value="TrpR-like"/>
    <property type="match status" value="1"/>
</dbReference>
<dbReference type="SUPFAM" id="SSF53098">
    <property type="entry name" value="Ribonuclease H-like"/>
    <property type="match status" value="1"/>
</dbReference>
<dbReference type="Gene3D" id="3.30.420.10">
    <property type="entry name" value="Ribonuclease H-like superfamily/Ribonuclease H"/>
    <property type="match status" value="1"/>
</dbReference>